<dbReference type="Proteomes" id="UP001597369">
    <property type="component" value="Unassembled WGS sequence"/>
</dbReference>
<protein>
    <submittedName>
        <fullName evidence="1">Uncharacterized protein</fullName>
    </submittedName>
</protein>
<comment type="caution">
    <text evidence="1">The sequence shown here is derived from an EMBL/GenBank/DDBJ whole genome shotgun (WGS) entry which is preliminary data.</text>
</comment>
<gene>
    <name evidence="1" type="ORF">ACFSKU_02195</name>
</gene>
<organism evidence="1 2">
    <name type="scientific">Pontibacter silvestris</name>
    <dbReference type="NCBI Taxonomy" id="2305183"/>
    <lineage>
        <taxon>Bacteria</taxon>
        <taxon>Pseudomonadati</taxon>
        <taxon>Bacteroidota</taxon>
        <taxon>Cytophagia</taxon>
        <taxon>Cytophagales</taxon>
        <taxon>Hymenobacteraceae</taxon>
        <taxon>Pontibacter</taxon>
    </lineage>
</organism>
<evidence type="ECO:0000313" key="1">
    <source>
        <dbReference type="EMBL" id="MFD2065679.1"/>
    </source>
</evidence>
<dbReference type="RefSeq" id="WP_229963194.1">
    <property type="nucleotide sequence ID" value="NZ_JAJJWI010000102.1"/>
</dbReference>
<reference evidence="2" key="1">
    <citation type="journal article" date="2019" name="Int. J. Syst. Evol. Microbiol.">
        <title>The Global Catalogue of Microorganisms (GCM) 10K type strain sequencing project: providing services to taxonomists for standard genome sequencing and annotation.</title>
        <authorList>
            <consortium name="The Broad Institute Genomics Platform"/>
            <consortium name="The Broad Institute Genome Sequencing Center for Infectious Disease"/>
            <person name="Wu L."/>
            <person name="Ma J."/>
        </authorList>
    </citation>
    <scope>NUCLEOTIDE SEQUENCE [LARGE SCALE GENOMIC DNA]</scope>
    <source>
        <strain evidence="2">JCM 16545</strain>
    </source>
</reference>
<name>A0ABW4WSF0_9BACT</name>
<proteinExistence type="predicted"/>
<sequence length="64" mass="7356">MACLIIGYMFSGTRLKWKVALHNVCYRSPPFHHEKGANLTMASLLRILDIHRVTLREFIEGLDA</sequence>
<accession>A0ABW4WSF0</accession>
<keyword evidence="2" id="KW-1185">Reference proteome</keyword>
<dbReference type="EMBL" id="JBHUHV010000005">
    <property type="protein sequence ID" value="MFD2065679.1"/>
    <property type="molecule type" value="Genomic_DNA"/>
</dbReference>
<evidence type="ECO:0000313" key="2">
    <source>
        <dbReference type="Proteomes" id="UP001597369"/>
    </source>
</evidence>